<evidence type="ECO:0000313" key="2">
    <source>
        <dbReference type="Proteomes" id="UP000037151"/>
    </source>
</evidence>
<dbReference type="AlphaFoldDB" id="A0A0L0KL31"/>
<organism evidence="1 2">
    <name type="scientific">Streptomyces acidiscabies</name>
    <dbReference type="NCBI Taxonomy" id="42234"/>
    <lineage>
        <taxon>Bacteria</taxon>
        <taxon>Bacillati</taxon>
        <taxon>Actinomycetota</taxon>
        <taxon>Actinomycetes</taxon>
        <taxon>Kitasatosporales</taxon>
        <taxon>Streptomycetaceae</taxon>
        <taxon>Streptomyces</taxon>
    </lineage>
</organism>
<dbReference type="GO" id="GO:0016787">
    <property type="term" value="F:hydrolase activity"/>
    <property type="evidence" value="ECO:0007669"/>
    <property type="project" value="UniProtKB-KW"/>
</dbReference>
<proteinExistence type="predicted"/>
<keyword evidence="1" id="KW-0378">Hydrolase</keyword>
<protein>
    <submittedName>
        <fullName evidence="1">Glycosyl hydrolase</fullName>
    </submittedName>
</protein>
<dbReference type="EMBL" id="JPPY01000046">
    <property type="protein sequence ID" value="KND38315.1"/>
    <property type="molecule type" value="Genomic_DNA"/>
</dbReference>
<evidence type="ECO:0000313" key="1">
    <source>
        <dbReference type="EMBL" id="KND38315.1"/>
    </source>
</evidence>
<comment type="caution">
    <text evidence="1">The sequence shown here is derived from an EMBL/GenBank/DDBJ whole genome shotgun (WGS) entry which is preliminary data.</text>
</comment>
<accession>A0A0L0KL31</accession>
<sequence>MTDTELDFRLDDFEPADDASEDAERRIWVGDMTVLSEHHTAPNGSHSYLVVHDGSATWGVPGAPQLIAIKIARDFNDQTYTFETAQHASLAFAQNWLVEQGCPRESVGQVGPEFMKPADLLTVRVEQRVRDSGARYKVLDSSTSDSDPAETWTMASDSQASALPVRVFLEDADFGTQTYTLREGAFADEHAAQDWLDTRDGPLPQPPEYRGDASARRAHVALARSSGLALDPKTIATPAVAPTPAATQLRVPRRSM</sequence>
<dbReference type="PATRIC" id="fig|42234.21.peg.1674"/>
<dbReference type="Proteomes" id="UP000037151">
    <property type="component" value="Unassembled WGS sequence"/>
</dbReference>
<name>A0A0L0KL31_9ACTN</name>
<dbReference type="OrthoDB" id="4314991at2"/>
<gene>
    <name evidence="1" type="ORF">IQ63_08120</name>
</gene>
<reference evidence="2" key="1">
    <citation type="submission" date="2014-07" db="EMBL/GenBank/DDBJ databases">
        <title>Genome sequencing of plant-pathogenic Streptomyces species.</title>
        <authorList>
            <person name="Harrison J."/>
            <person name="Sapp M."/>
            <person name="Thwaites R."/>
            <person name="Studholme D.J."/>
        </authorList>
    </citation>
    <scope>NUCLEOTIDE SEQUENCE [LARGE SCALE GENOMIC DNA]</scope>
    <source>
        <strain evidence="2">NCPPB 4445</strain>
    </source>
</reference>